<organism evidence="1 2">
    <name type="scientific">Russula earlei</name>
    <dbReference type="NCBI Taxonomy" id="71964"/>
    <lineage>
        <taxon>Eukaryota</taxon>
        <taxon>Fungi</taxon>
        <taxon>Dikarya</taxon>
        <taxon>Basidiomycota</taxon>
        <taxon>Agaricomycotina</taxon>
        <taxon>Agaricomycetes</taxon>
        <taxon>Russulales</taxon>
        <taxon>Russulaceae</taxon>
        <taxon>Russula</taxon>
    </lineage>
</organism>
<dbReference type="EMBL" id="JAGFNK010000217">
    <property type="protein sequence ID" value="KAI9457722.1"/>
    <property type="molecule type" value="Genomic_DNA"/>
</dbReference>
<protein>
    <submittedName>
        <fullName evidence="1">Uncharacterized protein</fullName>
    </submittedName>
</protein>
<evidence type="ECO:0000313" key="2">
    <source>
        <dbReference type="Proteomes" id="UP001207468"/>
    </source>
</evidence>
<name>A0ACC0U3P8_9AGAM</name>
<comment type="caution">
    <text evidence="1">The sequence shown here is derived from an EMBL/GenBank/DDBJ whole genome shotgun (WGS) entry which is preliminary data.</text>
</comment>
<reference evidence="1" key="1">
    <citation type="submission" date="2021-03" db="EMBL/GenBank/DDBJ databases">
        <title>Evolutionary priming and transition to the ectomycorrhizal habit in an iconic lineage of mushroom-forming fungi: is preadaptation a requirement?</title>
        <authorList>
            <consortium name="DOE Joint Genome Institute"/>
            <person name="Looney B.P."/>
            <person name="Miyauchi S."/>
            <person name="Morin E."/>
            <person name="Drula E."/>
            <person name="Courty P.E."/>
            <person name="Chicoki N."/>
            <person name="Fauchery L."/>
            <person name="Kohler A."/>
            <person name="Kuo A."/>
            <person name="LaButti K."/>
            <person name="Pangilinan J."/>
            <person name="Lipzen A."/>
            <person name="Riley R."/>
            <person name="Andreopoulos W."/>
            <person name="He G."/>
            <person name="Johnson J."/>
            <person name="Barry K.W."/>
            <person name="Grigoriev I.V."/>
            <person name="Nagy L."/>
            <person name="Hibbett D."/>
            <person name="Henrissat B."/>
            <person name="Matheny P.B."/>
            <person name="Labbe J."/>
            <person name="Martin A.F."/>
        </authorList>
    </citation>
    <scope>NUCLEOTIDE SEQUENCE</scope>
    <source>
        <strain evidence="1">BPL698</strain>
    </source>
</reference>
<accession>A0ACC0U3P8</accession>
<gene>
    <name evidence="1" type="ORF">F5148DRAFT_1221912</name>
</gene>
<dbReference type="Proteomes" id="UP001207468">
    <property type="component" value="Unassembled WGS sequence"/>
</dbReference>
<evidence type="ECO:0000313" key="1">
    <source>
        <dbReference type="EMBL" id="KAI9457722.1"/>
    </source>
</evidence>
<proteinExistence type="predicted"/>
<sequence length="138" mass="14296">MSQLSSRTPLLSSPSSRIFANPSLFWRTGVLFVAAGMTAGAFGTHALKAAGDFPPDRVEAFMTAAHYAIYNGLGLCIVSSHPRFGLHRFAGPAIAAGGFIFSLTIMAVVLSQGRLSGLAPVIPLGAMIAIAGYVCLAI</sequence>
<keyword evidence="2" id="KW-1185">Reference proteome</keyword>